<gene>
    <name evidence="1" type="ORF">DPMN_078583</name>
</gene>
<reference evidence="1" key="1">
    <citation type="journal article" date="2019" name="bioRxiv">
        <title>The Genome of the Zebra Mussel, Dreissena polymorpha: A Resource for Invasive Species Research.</title>
        <authorList>
            <person name="McCartney M.A."/>
            <person name="Auch B."/>
            <person name="Kono T."/>
            <person name="Mallez S."/>
            <person name="Zhang Y."/>
            <person name="Obille A."/>
            <person name="Becker A."/>
            <person name="Abrahante J.E."/>
            <person name="Garbe J."/>
            <person name="Badalamenti J.P."/>
            <person name="Herman A."/>
            <person name="Mangelson H."/>
            <person name="Liachko I."/>
            <person name="Sullivan S."/>
            <person name="Sone E.D."/>
            <person name="Koren S."/>
            <person name="Silverstein K.A.T."/>
            <person name="Beckman K.B."/>
            <person name="Gohl D.M."/>
        </authorList>
    </citation>
    <scope>NUCLEOTIDE SEQUENCE</scope>
    <source>
        <strain evidence="1">Duluth1</strain>
        <tissue evidence="1">Whole animal</tissue>
    </source>
</reference>
<name>A0A9D4BQM0_DREPO</name>
<comment type="caution">
    <text evidence="1">The sequence shown here is derived from an EMBL/GenBank/DDBJ whole genome shotgun (WGS) entry which is preliminary data.</text>
</comment>
<sequence length="60" mass="6632">MCSSMTYTCMPNIKLLQYTPRVFPNFPPYSAGFDLEGDLENPAIRGVCMILDAAVNDGQN</sequence>
<proteinExistence type="predicted"/>
<protein>
    <submittedName>
        <fullName evidence="1">Uncharacterized protein</fullName>
    </submittedName>
</protein>
<keyword evidence="2" id="KW-1185">Reference proteome</keyword>
<dbReference type="AlphaFoldDB" id="A0A9D4BQM0"/>
<evidence type="ECO:0000313" key="2">
    <source>
        <dbReference type="Proteomes" id="UP000828390"/>
    </source>
</evidence>
<organism evidence="1 2">
    <name type="scientific">Dreissena polymorpha</name>
    <name type="common">Zebra mussel</name>
    <name type="synonym">Mytilus polymorpha</name>
    <dbReference type="NCBI Taxonomy" id="45954"/>
    <lineage>
        <taxon>Eukaryota</taxon>
        <taxon>Metazoa</taxon>
        <taxon>Spiralia</taxon>
        <taxon>Lophotrochozoa</taxon>
        <taxon>Mollusca</taxon>
        <taxon>Bivalvia</taxon>
        <taxon>Autobranchia</taxon>
        <taxon>Heteroconchia</taxon>
        <taxon>Euheterodonta</taxon>
        <taxon>Imparidentia</taxon>
        <taxon>Neoheterodontei</taxon>
        <taxon>Myida</taxon>
        <taxon>Dreissenoidea</taxon>
        <taxon>Dreissenidae</taxon>
        <taxon>Dreissena</taxon>
    </lineage>
</organism>
<reference evidence="1" key="2">
    <citation type="submission" date="2020-11" db="EMBL/GenBank/DDBJ databases">
        <authorList>
            <person name="McCartney M.A."/>
            <person name="Auch B."/>
            <person name="Kono T."/>
            <person name="Mallez S."/>
            <person name="Becker A."/>
            <person name="Gohl D.M."/>
            <person name="Silverstein K.A.T."/>
            <person name="Koren S."/>
            <person name="Bechman K.B."/>
            <person name="Herman A."/>
            <person name="Abrahante J.E."/>
            <person name="Garbe J."/>
        </authorList>
    </citation>
    <scope>NUCLEOTIDE SEQUENCE</scope>
    <source>
        <strain evidence="1">Duluth1</strain>
        <tissue evidence="1">Whole animal</tissue>
    </source>
</reference>
<accession>A0A9D4BQM0</accession>
<dbReference type="Proteomes" id="UP000828390">
    <property type="component" value="Unassembled WGS sequence"/>
</dbReference>
<evidence type="ECO:0000313" key="1">
    <source>
        <dbReference type="EMBL" id="KAH3703546.1"/>
    </source>
</evidence>
<dbReference type="EMBL" id="JAIWYP010000015">
    <property type="protein sequence ID" value="KAH3703546.1"/>
    <property type="molecule type" value="Genomic_DNA"/>
</dbReference>